<dbReference type="InterPro" id="IPR036291">
    <property type="entry name" value="NAD(P)-bd_dom_sf"/>
</dbReference>
<dbReference type="Pfam" id="PF01370">
    <property type="entry name" value="Epimerase"/>
    <property type="match status" value="1"/>
</dbReference>
<dbReference type="RefSeq" id="WP_011709110.1">
    <property type="nucleotide sequence ID" value="NZ_BMIX01000006.1"/>
</dbReference>
<sequence length="311" mass="34958">MKILVTGAAGFIGSHLAEKLHSMGHEVIGMDNFSGYYNVHLKRQNANQLRSFGIPMIEQDICVDFLVTILPRDFDYVFHCAAQPGISSTSTFEDYLNNNIIATHHLTDFANQHLNLKLFINIGTSSIYGSDVYCDEEQMAKPVSNYGVTKLAAEQIAMTHSRLGNFPACSLRLYSVYGSRERPDKMFSQLIKCGLNGREFPLFLGSLTHKRSFTHIKDIVEGIVSVIGKEKLCDGQIINLGTDKEYTTEEGMQVVEKLLKTKIQSKEKPARSGDQLRTKAVIIKARDLLNYNPTVLLEEGVQEQIDWFKSQ</sequence>
<evidence type="ECO:0000259" key="2">
    <source>
        <dbReference type="Pfam" id="PF01370"/>
    </source>
</evidence>
<accession>A0ABQ1WPW2</accession>
<evidence type="ECO:0000313" key="4">
    <source>
        <dbReference type="Proteomes" id="UP000605733"/>
    </source>
</evidence>
<protein>
    <submittedName>
        <fullName evidence="3">UDP-glucose epimerase YtcB</fullName>
    </submittedName>
</protein>
<name>A0ABQ1WPW2_9FLAO</name>
<dbReference type="Gene3D" id="3.40.50.720">
    <property type="entry name" value="NAD(P)-binding Rossmann-like Domain"/>
    <property type="match status" value="1"/>
</dbReference>
<dbReference type="InterPro" id="IPR001509">
    <property type="entry name" value="Epimerase_deHydtase"/>
</dbReference>
<organism evidence="3 4">
    <name type="scientific">Christiangramia forsetii</name>
    <dbReference type="NCBI Taxonomy" id="411153"/>
    <lineage>
        <taxon>Bacteria</taxon>
        <taxon>Pseudomonadati</taxon>
        <taxon>Bacteroidota</taxon>
        <taxon>Flavobacteriia</taxon>
        <taxon>Flavobacteriales</taxon>
        <taxon>Flavobacteriaceae</taxon>
        <taxon>Christiangramia</taxon>
    </lineage>
</organism>
<dbReference type="SUPFAM" id="SSF51735">
    <property type="entry name" value="NAD(P)-binding Rossmann-fold domains"/>
    <property type="match status" value="1"/>
</dbReference>
<comment type="caution">
    <text evidence="3">The sequence shown here is derived from an EMBL/GenBank/DDBJ whole genome shotgun (WGS) entry which is preliminary data.</text>
</comment>
<reference evidence="4" key="1">
    <citation type="journal article" date="2019" name="Int. J. Syst. Evol. Microbiol.">
        <title>The Global Catalogue of Microorganisms (GCM) 10K type strain sequencing project: providing services to taxonomists for standard genome sequencing and annotation.</title>
        <authorList>
            <consortium name="The Broad Institute Genomics Platform"/>
            <consortium name="The Broad Institute Genome Sequencing Center for Infectious Disease"/>
            <person name="Wu L."/>
            <person name="Ma J."/>
        </authorList>
    </citation>
    <scope>NUCLEOTIDE SEQUENCE [LARGE SCALE GENOMIC DNA]</scope>
    <source>
        <strain evidence="4">CGMCC 1.15422</strain>
    </source>
</reference>
<evidence type="ECO:0000256" key="1">
    <source>
        <dbReference type="ARBA" id="ARBA00007637"/>
    </source>
</evidence>
<dbReference type="PANTHER" id="PTHR43000">
    <property type="entry name" value="DTDP-D-GLUCOSE 4,6-DEHYDRATASE-RELATED"/>
    <property type="match status" value="1"/>
</dbReference>
<dbReference type="EMBL" id="BMIX01000006">
    <property type="protein sequence ID" value="GGG40375.1"/>
    <property type="molecule type" value="Genomic_DNA"/>
</dbReference>
<feature type="domain" description="NAD-dependent epimerase/dehydratase" evidence="2">
    <location>
        <begin position="3"/>
        <end position="241"/>
    </location>
</feature>
<evidence type="ECO:0000313" key="3">
    <source>
        <dbReference type="EMBL" id="GGG40375.1"/>
    </source>
</evidence>
<comment type="similarity">
    <text evidence="1">Belongs to the NAD(P)-dependent epimerase/dehydratase family.</text>
</comment>
<dbReference type="PRINTS" id="PR01713">
    <property type="entry name" value="NUCEPIMERASE"/>
</dbReference>
<keyword evidence="4" id="KW-1185">Reference proteome</keyword>
<proteinExistence type="inferred from homology"/>
<gene>
    <name evidence="3" type="primary">ytcB</name>
    <name evidence="3" type="ORF">GCM10011532_25130</name>
</gene>
<dbReference type="Proteomes" id="UP000605733">
    <property type="component" value="Unassembled WGS sequence"/>
</dbReference>